<organism evidence="2">
    <name type="scientific">Aspergillus arachidicola</name>
    <dbReference type="NCBI Taxonomy" id="656916"/>
    <lineage>
        <taxon>Eukaryota</taxon>
        <taxon>Fungi</taxon>
        <taxon>Dikarya</taxon>
        <taxon>Ascomycota</taxon>
        <taxon>Pezizomycotina</taxon>
        <taxon>Eurotiomycetes</taxon>
        <taxon>Eurotiomycetidae</taxon>
        <taxon>Eurotiales</taxon>
        <taxon>Aspergillaceae</taxon>
        <taxon>Aspergillus</taxon>
        <taxon>Aspergillus subgen. Circumdati</taxon>
    </lineage>
</organism>
<accession>A0A5N6XM91</accession>
<feature type="transmembrane region" description="Helical" evidence="1">
    <location>
        <begin position="61"/>
        <end position="80"/>
    </location>
</feature>
<name>A0A5N6XM91_9EURO</name>
<protein>
    <submittedName>
        <fullName evidence="2">Uncharacterized protein</fullName>
    </submittedName>
</protein>
<sequence length="83" mass="9420">MFVCLVQNVNVRFSLGIEGHNYKLSSCRSTGHFSRAFYCTIHLLGTLRCSSCMTFRRNTSLLFSASVLCGSQGLILFQIYNWL</sequence>
<dbReference type="Proteomes" id="UP000325558">
    <property type="component" value="Unassembled WGS sequence"/>
</dbReference>
<dbReference type="AlphaFoldDB" id="A0A5N6XM91"/>
<keyword evidence="1" id="KW-0472">Membrane</keyword>
<evidence type="ECO:0000256" key="1">
    <source>
        <dbReference type="SAM" id="Phobius"/>
    </source>
</evidence>
<keyword evidence="1" id="KW-1133">Transmembrane helix</keyword>
<gene>
    <name evidence="2" type="ORF">BDV24DRAFT_145979</name>
</gene>
<evidence type="ECO:0000313" key="2">
    <source>
        <dbReference type="EMBL" id="KAE8334374.1"/>
    </source>
</evidence>
<proteinExistence type="predicted"/>
<keyword evidence="1" id="KW-0812">Transmembrane</keyword>
<reference evidence="2" key="1">
    <citation type="submission" date="2019-04" db="EMBL/GenBank/DDBJ databases">
        <title>Friends and foes A comparative genomics study of 23 Aspergillus species from section Flavi.</title>
        <authorList>
            <consortium name="DOE Joint Genome Institute"/>
            <person name="Kjaerbolling I."/>
            <person name="Vesth T."/>
            <person name="Frisvad J.C."/>
            <person name="Nybo J.L."/>
            <person name="Theobald S."/>
            <person name="Kildgaard S."/>
            <person name="Isbrandt T."/>
            <person name="Kuo A."/>
            <person name="Sato A."/>
            <person name="Lyhne E.K."/>
            <person name="Kogle M.E."/>
            <person name="Wiebenga A."/>
            <person name="Kun R.S."/>
            <person name="Lubbers R.J."/>
            <person name="Makela M.R."/>
            <person name="Barry K."/>
            <person name="Chovatia M."/>
            <person name="Clum A."/>
            <person name="Daum C."/>
            <person name="Haridas S."/>
            <person name="He G."/>
            <person name="LaButti K."/>
            <person name="Lipzen A."/>
            <person name="Mondo S."/>
            <person name="Riley R."/>
            <person name="Salamov A."/>
            <person name="Simmons B.A."/>
            <person name="Magnuson J.K."/>
            <person name="Henrissat B."/>
            <person name="Mortensen U.H."/>
            <person name="Larsen T.O."/>
            <person name="Devries R.P."/>
            <person name="Grigoriev I.V."/>
            <person name="Machida M."/>
            <person name="Baker S.E."/>
            <person name="Andersen M.R."/>
        </authorList>
    </citation>
    <scope>NUCLEOTIDE SEQUENCE</scope>
    <source>
        <strain evidence="2">CBS 117612</strain>
    </source>
</reference>
<dbReference type="EMBL" id="ML737288">
    <property type="protein sequence ID" value="KAE8334374.1"/>
    <property type="molecule type" value="Genomic_DNA"/>
</dbReference>